<dbReference type="Pfam" id="PF00639">
    <property type="entry name" value="Rotamase"/>
    <property type="match status" value="1"/>
</dbReference>
<evidence type="ECO:0000256" key="6">
    <source>
        <dbReference type="ARBA" id="ARBA00023235"/>
    </source>
</evidence>
<dbReference type="EMBL" id="AP014936">
    <property type="protein sequence ID" value="BAU50144.1"/>
    <property type="molecule type" value="Genomic_DNA"/>
</dbReference>
<dbReference type="Proteomes" id="UP000218899">
    <property type="component" value="Chromosome"/>
</dbReference>
<dbReference type="GO" id="GO:0006457">
    <property type="term" value="P:protein folding"/>
    <property type="evidence" value="ECO:0007669"/>
    <property type="project" value="UniProtKB-UniRule"/>
</dbReference>
<dbReference type="SUPFAM" id="SSF54534">
    <property type="entry name" value="FKBP-like"/>
    <property type="match status" value="2"/>
</dbReference>
<evidence type="ECO:0000256" key="5">
    <source>
        <dbReference type="ARBA" id="ARBA00023186"/>
    </source>
</evidence>
<name>A0A1B4VBV7_9GAMM</name>
<evidence type="ECO:0000256" key="4">
    <source>
        <dbReference type="ARBA" id="ARBA00023110"/>
    </source>
</evidence>
<keyword evidence="5 7" id="KW-0143">Chaperone</keyword>
<dbReference type="KEGG" id="sva:SVA_3608"/>
<comment type="domain">
    <text evidence="7">The PPIase activity resides only in the second parvulin domain. The N-terminal region and the C-terminal tail are necessary and sufficient for the chaperone activity of SurA. The PPIase activity is dispensable for SurA to function as a chaperone. The N-terminal region and the C-terminal tail are also required for porin recognition.</text>
</comment>
<comment type="subcellular location">
    <subcellularLocation>
        <location evidence="7">Periplasm</location>
    </subcellularLocation>
    <text evidence="7">Is capable of associating with the outer membrane.</text>
</comment>
<dbReference type="InterPro" id="IPR046357">
    <property type="entry name" value="PPIase_dom_sf"/>
</dbReference>
<dbReference type="PROSITE" id="PS01096">
    <property type="entry name" value="PPIC_PPIASE_1"/>
    <property type="match status" value="1"/>
</dbReference>
<gene>
    <name evidence="7" type="primary">surA</name>
    <name evidence="9" type="ORF">SVA_3608</name>
</gene>
<dbReference type="InterPro" id="IPR027304">
    <property type="entry name" value="Trigger_fact/SurA_dom_sf"/>
</dbReference>
<evidence type="ECO:0000256" key="2">
    <source>
        <dbReference type="ARBA" id="ARBA00022737"/>
    </source>
</evidence>
<dbReference type="OrthoDB" id="14196at2"/>
<feature type="domain" description="PpiC" evidence="8">
    <location>
        <begin position="283"/>
        <end position="382"/>
    </location>
</feature>
<dbReference type="Pfam" id="PF13616">
    <property type="entry name" value="Rotamase_3"/>
    <property type="match status" value="1"/>
</dbReference>
<keyword evidence="2 7" id="KW-0677">Repeat</keyword>
<dbReference type="InterPro" id="IPR000297">
    <property type="entry name" value="PPIase_PpiC"/>
</dbReference>
<evidence type="ECO:0000256" key="7">
    <source>
        <dbReference type="HAMAP-Rule" id="MF_01183"/>
    </source>
</evidence>
<dbReference type="Gene3D" id="1.10.4030.10">
    <property type="entry name" value="Porin chaperone SurA, peptide-binding domain"/>
    <property type="match status" value="1"/>
</dbReference>
<protein>
    <recommendedName>
        <fullName evidence="7">Chaperone SurA</fullName>
    </recommendedName>
    <alternativeName>
        <fullName evidence="7">Peptidyl-prolyl cis-trans isomerase SurA</fullName>
        <shortName evidence="7">PPIase SurA</shortName>
        <ecNumber evidence="7">5.2.1.8</ecNumber>
    </alternativeName>
    <alternativeName>
        <fullName evidence="7">Rotamase SurA</fullName>
    </alternativeName>
</protein>
<dbReference type="InterPro" id="IPR050280">
    <property type="entry name" value="OMP_Chaperone_SurA"/>
</dbReference>
<dbReference type="InterPro" id="IPR023058">
    <property type="entry name" value="PPIase_PpiC_CS"/>
</dbReference>
<feature type="domain" description="PpiC" evidence="8">
    <location>
        <begin position="172"/>
        <end position="273"/>
    </location>
</feature>
<dbReference type="InterPro" id="IPR015391">
    <property type="entry name" value="SurA_N"/>
</dbReference>
<dbReference type="GO" id="GO:0043165">
    <property type="term" value="P:Gram-negative-bacterium-type cell outer membrane assembly"/>
    <property type="evidence" value="ECO:0007669"/>
    <property type="project" value="InterPro"/>
</dbReference>
<keyword evidence="1 7" id="KW-0732">Signal</keyword>
<dbReference type="EC" id="5.2.1.8" evidence="7"/>
<comment type="catalytic activity">
    <reaction evidence="7">
        <text>[protein]-peptidylproline (omega=180) = [protein]-peptidylproline (omega=0)</text>
        <dbReference type="Rhea" id="RHEA:16237"/>
        <dbReference type="Rhea" id="RHEA-COMP:10747"/>
        <dbReference type="Rhea" id="RHEA-COMP:10748"/>
        <dbReference type="ChEBI" id="CHEBI:83833"/>
        <dbReference type="ChEBI" id="CHEBI:83834"/>
        <dbReference type="EC" id="5.2.1.8"/>
    </reaction>
</comment>
<evidence type="ECO:0000313" key="9">
    <source>
        <dbReference type="EMBL" id="BAU50144.1"/>
    </source>
</evidence>
<evidence type="ECO:0000313" key="10">
    <source>
        <dbReference type="Proteomes" id="UP000218899"/>
    </source>
</evidence>
<dbReference type="SUPFAM" id="SSF109998">
    <property type="entry name" value="Triger factor/SurA peptide-binding domain-like"/>
    <property type="match status" value="1"/>
</dbReference>
<dbReference type="GO" id="GO:0003755">
    <property type="term" value="F:peptidyl-prolyl cis-trans isomerase activity"/>
    <property type="evidence" value="ECO:0007669"/>
    <property type="project" value="UniProtKB-UniRule"/>
</dbReference>
<dbReference type="GO" id="GO:0051082">
    <property type="term" value="F:unfolded protein binding"/>
    <property type="evidence" value="ECO:0007669"/>
    <property type="project" value="UniProtKB-UniRule"/>
</dbReference>
<dbReference type="Gene3D" id="3.10.50.40">
    <property type="match status" value="2"/>
</dbReference>
<dbReference type="PANTHER" id="PTHR47637">
    <property type="entry name" value="CHAPERONE SURA"/>
    <property type="match status" value="1"/>
</dbReference>
<feature type="chain" id="PRO_5009003935" description="Chaperone SurA" evidence="7">
    <location>
        <begin position="19"/>
        <end position="431"/>
    </location>
</feature>
<reference evidence="9 10" key="1">
    <citation type="submission" date="2015-08" db="EMBL/GenBank/DDBJ databases">
        <title>Complete genome sequence of Sulfurifustis variabilis.</title>
        <authorList>
            <person name="Miura A."/>
            <person name="Kojima H."/>
            <person name="Fukui M."/>
        </authorList>
    </citation>
    <scope>NUCLEOTIDE SEQUENCE [LARGE SCALE GENOMIC DNA]</scope>
    <source>
        <strain evidence="10">skN76</strain>
    </source>
</reference>
<accession>A0A1B4VBV7</accession>
<keyword evidence="6 7" id="KW-0413">Isomerase</keyword>
<comment type="function">
    <text evidence="7">Chaperone involved in the correct folding and assembly of outer membrane proteins. Recognizes specific patterns of aromatic residues and the orientation of their side chains, which are found more frequently in integral outer membrane proteins. May act in both early periplasmic and late outer membrane-associated steps of protein maturation.</text>
</comment>
<keyword evidence="3 7" id="KW-0574">Periplasm</keyword>
<dbReference type="GO" id="GO:0042277">
    <property type="term" value="F:peptide binding"/>
    <property type="evidence" value="ECO:0007669"/>
    <property type="project" value="InterPro"/>
</dbReference>
<keyword evidence="4 7" id="KW-0697">Rotamase</keyword>
<dbReference type="AlphaFoldDB" id="A0A1B4VBV7"/>
<dbReference type="PANTHER" id="PTHR47637:SF1">
    <property type="entry name" value="CHAPERONE SURA"/>
    <property type="match status" value="1"/>
</dbReference>
<evidence type="ECO:0000256" key="1">
    <source>
        <dbReference type="ARBA" id="ARBA00022729"/>
    </source>
</evidence>
<proteinExistence type="inferred from homology"/>
<dbReference type="GO" id="GO:0030288">
    <property type="term" value="C:outer membrane-bounded periplasmic space"/>
    <property type="evidence" value="ECO:0007669"/>
    <property type="project" value="InterPro"/>
</dbReference>
<keyword evidence="10" id="KW-1185">Reference proteome</keyword>
<organism evidence="9 10">
    <name type="scientific">Sulfurifustis variabilis</name>
    <dbReference type="NCBI Taxonomy" id="1675686"/>
    <lineage>
        <taxon>Bacteria</taxon>
        <taxon>Pseudomonadati</taxon>
        <taxon>Pseudomonadota</taxon>
        <taxon>Gammaproteobacteria</taxon>
        <taxon>Acidiferrobacterales</taxon>
        <taxon>Acidiferrobacteraceae</taxon>
        <taxon>Sulfurifustis</taxon>
    </lineage>
</organism>
<dbReference type="GO" id="GO:0050821">
    <property type="term" value="P:protein stabilization"/>
    <property type="evidence" value="ECO:0007669"/>
    <property type="project" value="InterPro"/>
</dbReference>
<sequence length="431" mass="48124" precursor="true">MRLRAFPLLFLLAAPAVAAPPPVLDVDRIVAVVNNDVITETELDARLDETRRSLASQQIRLPPDDVLRRQLLERMIIERVQVQLASQTGIHVTDQDVDNALETIASRNKMTVEKLYATVTREGLDRAAYREQVKNQILIQQLVDREITSRVTVTESEVANLLEGEQQRTRAEEEYNISHIYIAVPETAATEQVRQAKARADQVLRELREGGDFGQAAVSYSQGPDALKGGSIGWRNSGQLPELFVAALERMQPGEISGVLRGPNGFHILKLNDRRGKEGAQAVTQTHVRHILLKPSEIQSAAEARSKLEELRDRIAAGEDFGELARTYSEDTVSAAKGGDLGWVAPKQLVPEFEGAMNGLATNQLSDPVQTPFGLHLIQVLGRRQQDVSEERARQAARSQIHARKADDRYAQWVRQLRDEAYVEYLLDEVN</sequence>
<dbReference type="PROSITE" id="PS50198">
    <property type="entry name" value="PPIC_PPIASE_2"/>
    <property type="match status" value="2"/>
</dbReference>
<dbReference type="HAMAP" id="MF_01183">
    <property type="entry name" value="Chaperone_SurA"/>
    <property type="match status" value="1"/>
</dbReference>
<evidence type="ECO:0000256" key="3">
    <source>
        <dbReference type="ARBA" id="ARBA00022764"/>
    </source>
</evidence>
<evidence type="ECO:0000259" key="8">
    <source>
        <dbReference type="PROSITE" id="PS50198"/>
    </source>
</evidence>
<dbReference type="InterPro" id="IPR023034">
    <property type="entry name" value="PPIase_SurA"/>
</dbReference>
<feature type="signal peptide" evidence="7">
    <location>
        <begin position="1"/>
        <end position="18"/>
    </location>
</feature>
<dbReference type="Pfam" id="PF09312">
    <property type="entry name" value="SurA_N"/>
    <property type="match status" value="1"/>
</dbReference>